<evidence type="ECO:0000313" key="3">
    <source>
        <dbReference type="EMBL" id="RVW04511.1"/>
    </source>
</evidence>
<keyword evidence="2" id="KW-0472">Membrane</keyword>
<gene>
    <name evidence="3" type="ORF">EF834_05385</name>
</gene>
<dbReference type="OrthoDB" id="4466591at2"/>
<keyword evidence="2" id="KW-0812">Transmembrane</keyword>
<dbReference type="Proteomes" id="UP000284333">
    <property type="component" value="Unassembled WGS sequence"/>
</dbReference>
<reference evidence="3 4" key="1">
    <citation type="submission" date="2018-11" db="EMBL/GenBank/DDBJ databases">
        <title>Rhodococcus spongicola sp. nov. and Rhodococcus xishaensis sp. nov. from marine sponges.</title>
        <authorList>
            <person name="Li L."/>
            <person name="Lin H.W."/>
        </authorList>
    </citation>
    <scope>NUCLEOTIDE SEQUENCE [LARGE SCALE GENOMIC DNA]</scope>
    <source>
        <strain evidence="3 4">LHW50502</strain>
    </source>
</reference>
<evidence type="ECO:0000256" key="1">
    <source>
        <dbReference type="SAM" id="MobiDB-lite"/>
    </source>
</evidence>
<comment type="caution">
    <text evidence="3">The sequence shown here is derived from an EMBL/GenBank/DDBJ whole genome shotgun (WGS) entry which is preliminary data.</text>
</comment>
<protein>
    <submittedName>
        <fullName evidence="3">Uncharacterized protein</fullName>
    </submittedName>
</protein>
<keyword evidence="2" id="KW-1133">Transmembrane helix</keyword>
<organism evidence="3 4">
    <name type="scientific">Rhodococcus spongiicola</name>
    <dbReference type="NCBI Taxonomy" id="2487352"/>
    <lineage>
        <taxon>Bacteria</taxon>
        <taxon>Bacillati</taxon>
        <taxon>Actinomycetota</taxon>
        <taxon>Actinomycetes</taxon>
        <taxon>Mycobacteriales</taxon>
        <taxon>Nocardiaceae</taxon>
        <taxon>Rhodococcus</taxon>
    </lineage>
</organism>
<keyword evidence="4" id="KW-1185">Reference proteome</keyword>
<name>A0A3S3ZN64_9NOCA</name>
<evidence type="ECO:0000313" key="4">
    <source>
        <dbReference type="Proteomes" id="UP000284333"/>
    </source>
</evidence>
<evidence type="ECO:0000256" key="2">
    <source>
        <dbReference type="SAM" id="Phobius"/>
    </source>
</evidence>
<accession>A0A3S3ZN64</accession>
<feature type="region of interest" description="Disordered" evidence="1">
    <location>
        <begin position="128"/>
        <end position="158"/>
    </location>
</feature>
<dbReference type="AlphaFoldDB" id="A0A3S3ZN64"/>
<sequence length="158" mass="17178">MKFNLGVTAVLGVWCAVMVGQMVADASNQGPRVLLLLCIPVAAAVTVWRALKLSQEPAVFLTVTYLSFGAVATIALALAGDYMRAGASVVGSPIFAVFLVGDPRTRKWINQKAQWFDQKAQWITQKDQWITQKDQYPGKNKRDGASAPPQHPGTPPIR</sequence>
<dbReference type="RefSeq" id="WP_127946205.1">
    <property type="nucleotide sequence ID" value="NZ_RKLN01000002.1"/>
</dbReference>
<proteinExistence type="predicted"/>
<feature type="transmembrane region" description="Helical" evidence="2">
    <location>
        <begin position="58"/>
        <end position="79"/>
    </location>
</feature>
<dbReference type="EMBL" id="RKLN01000002">
    <property type="protein sequence ID" value="RVW04511.1"/>
    <property type="molecule type" value="Genomic_DNA"/>
</dbReference>
<feature type="transmembrane region" description="Helical" evidence="2">
    <location>
        <begin position="85"/>
        <end position="101"/>
    </location>
</feature>
<feature type="compositionally biased region" description="Pro residues" evidence="1">
    <location>
        <begin position="149"/>
        <end position="158"/>
    </location>
</feature>
<feature type="transmembrane region" description="Helical" evidence="2">
    <location>
        <begin position="34"/>
        <end position="51"/>
    </location>
</feature>